<feature type="region of interest" description="Disordered" evidence="3">
    <location>
        <begin position="955"/>
        <end position="976"/>
    </location>
</feature>
<protein>
    <submittedName>
        <fullName evidence="5">(spotted green pufferfish) hypothetical protein</fullName>
    </submittedName>
</protein>
<evidence type="ECO:0000256" key="1">
    <source>
        <dbReference type="ARBA" id="ARBA00022729"/>
    </source>
</evidence>
<evidence type="ECO:0000256" key="4">
    <source>
        <dbReference type="SAM" id="SignalP"/>
    </source>
</evidence>
<evidence type="ECO:0000313" key="5">
    <source>
        <dbReference type="EMBL" id="CAG11886.1"/>
    </source>
</evidence>
<accession>Q4RI96</accession>
<proteinExistence type="predicted"/>
<dbReference type="GO" id="GO:0009986">
    <property type="term" value="C:cell surface"/>
    <property type="evidence" value="ECO:0007669"/>
    <property type="project" value="TreeGrafter"/>
</dbReference>
<dbReference type="GO" id="GO:0007160">
    <property type="term" value="P:cell-matrix adhesion"/>
    <property type="evidence" value="ECO:0007669"/>
    <property type="project" value="TreeGrafter"/>
</dbReference>
<dbReference type="KEGG" id="tng:GSTEN00033979G001"/>
<keyword evidence="1 4" id="KW-0732">Signal</keyword>
<feature type="compositionally biased region" description="Polar residues" evidence="3">
    <location>
        <begin position="957"/>
        <end position="972"/>
    </location>
</feature>
<sequence>MAVTALVLLLVGALAASGERPNTTQLLTSTKDRCEHKRMFFIMNSCSPETFDITWKTRKHEIHDGRTGTFVLDNGSNQKMDESFFLFDFKFNCFFFTHQMKKCQEEAPHAWTALTTESKNNLESDEYDTLLQSAKSGLQLLPPTEIELPNTVPQQNLEKMMKMLQTMYAIWPETQRKKVAVWVKQQILENSRNCTTATSGSTERGHICGPSANWFDEALPMMGPYLSYVATTDVTGSAGETSALSMDTKLKPSLARKLLQMFNECFAGDKYSRNVDKLGVLACYSTTVPDLPPDLLEGFLSQLNQCDNPTVKTVKEKIARSVISDNNGTELLQKLGCSVTALSVRQISMIPWEAFKELQNNFTVQWTQCQMHALVKKKLGEMKCKNVSHEELMELQSVVGGLPCCVLKHIEAKEVLNDTEALMTISKRMKKAQLKALLQGLGKDVDPSELVRKVNGALLQSIPVSILARANITSLNQVESKKWRLSQACYLARRLSGLKQLDFRRLHSILQCVTCQMIYKAAGGDVQNMVQAVAENPQWLSKTQKTNVSTLTTDGVSMLGPLLCDLQPSQLRLMAPAVLNSSLMAIASCQHIPQRHRAELVQLLYENFGNPLDWSAETMEELGSLLLLNDSAITNLPNKPWMKDFLYFLKSNSAQKSKALAKKIFLVVTNKTAISGRKKRAADSEGNTDHQLVPTAQLIEELELNNVYWTPEQLDQMPNGTFVTMLEVLGNIPDFSADQLAVLGKKATEFFGPAADMNETVVMQMGCISRALPFPDLEKLPFLLETLEGIGHCGWNESQVGWVWKAVAKYNNLTAKQLGAAEMVALNGFICGLNSSEIGELEPSAFMEAIDAMDGLQCSVWVLRRLKVLAVSALNAPSSWTEDQVSDLGNLIAGLDAAELASLNPSAFSFIRESCVPLIPPSNFALEAFGPDNAELVTSLQRAALGDEQLAALERASTGSYEQPKSTDNTSGERIPARPQVVSGCWKESVCIRMVPFSPRGSVSEHRGRLGPHEASAVSPDELRAAVRRRHLEKRTLHQQDSRLHVTTVLNASAACINSTYSNCLEK</sequence>
<feature type="signal peptide" evidence="4">
    <location>
        <begin position="1"/>
        <end position="18"/>
    </location>
</feature>
<dbReference type="AlphaFoldDB" id="Q4RI96"/>
<reference evidence="5" key="1">
    <citation type="journal article" date="2004" name="Nature">
        <title>Genome duplication in the teleost fish Tetraodon nigroviridis reveals the early vertebrate proto-karyotype.</title>
        <authorList>
            <person name="Jaillon O."/>
            <person name="Aury J.-M."/>
            <person name="Brunet F."/>
            <person name="Petit J.-L."/>
            <person name="Stange-Thomann N."/>
            <person name="Mauceli E."/>
            <person name="Bouneau L."/>
            <person name="Fischer C."/>
            <person name="Ozouf-Costaz C."/>
            <person name="Bernot A."/>
            <person name="Nicaud S."/>
            <person name="Jaffe D."/>
            <person name="Fisher S."/>
            <person name="Lutfalla G."/>
            <person name="Dossat C."/>
            <person name="Segurens B."/>
            <person name="Dasilva C."/>
            <person name="Salanoubat M."/>
            <person name="Levy M."/>
            <person name="Boudet N."/>
            <person name="Castellano S."/>
            <person name="Anthouard V."/>
            <person name="Jubin C."/>
            <person name="Castelli V."/>
            <person name="Katinka M."/>
            <person name="Vacherie B."/>
            <person name="Biemont C."/>
            <person name="Skalli Z."/>
            <person name="Cattolico L."/>
            <person name="Poulain J."/>
            <person name="De Berardinis V."/>
            <person name="Cruaud C."/>
            <person name="Duprat S."/>
            <person name="Brottier P."/>
            <person name="Coutanceau J.-P."/>
            <person name="Gouzy J."/>
            <person name="Parra G."/>
            <person name="Lardier G."/>
            <person name="Chapple C."/>
            <person name="McKernan K.J."/>
            <person name="McEwan P."/>
            <person name="Bosak S."/>
            <person name="Kellis M."/>
            <person name="Volff J.-N."/>
            <person name="Guigo R."/>
            <person name="Zody M.C."/>
            <person name="Mesirov J."/>
            <person name="Lindblad-Toh K."/>
            <person name="Birren B."/>
            <person name="Nusbaum C."/>
            <person name="Kahn D."/>
            <person name="Robinson-Rechavi M."/>
            <person name="Laudet V."/>
            <person name="Schachter V."/>
            <person name="Quetier F."/>
            <person name="Saurin W."/>
            <person name="Scarpelli C."/>
            <person name="Wincker P."/>
            <person name="Lander E.S."/>
            <person name="Weissenbach J."/>
            <person name="Roest Crollius H."/>
        </authorList>
    </citation>
    <scope>NUCLEOTIDE SEQUENCE [LARGE SCALE GENOMIC DNA]</scope>
</reference>
<dbReference type="OrthoDB" id="8195838at2759"/>
<dbReference type="PANTHER" id="PTHR23412:SF21">
    <property type="entry name" value="OTOANCORIN ISOFORM X1"/>
    <property type="match status" value="1"/>
</dbReference>
<organism evidence="5">
    <name type="scientific">Tetraodon nigroviridis</name>
    <name type="common">Spotted green pufferfish</name>
    <name type="synonym">Chelonodon nigroviridis</name>
    <dbReference type="NCBI Taxonomy" id="99883"/>
    <lineage>
        <taxon>Eukaryota</taxon>
        <taxon>Metazoa</taxon>
        <taxon>Chordata</taxon>
        <taxon>Craniata</taxon>
        <taxon>Vertebrata</taxon>
        <taxon>Euteleostomi</taxon>
        <taxon>Actinopterygii</taxon>
        <taxon>Neopterygii</taxon>
        <taxon>Teleostei</taxon>
        <taxon>Neoteleostei</taxon>
        <taxon>Acanthomorphata</taxon>
        <taxon>Eupercaria</taxon>
        <taxon>Tetraodontiformes</taxon>
        <taxon>Tetradontoidea</taxon>
        <taxon>Tetraodontidae</taxon>
        <taxon>Tetraodon</taxon>
    </lineage>
</organism>
<feature type="chain" id="PRO_5004242768" evidence="4">
    <location>
        <begin position="19"/>
        <end position="1067"/>
    </location>
</feature>
<comment type="caution">
    <text evidence="5">The sequence shown here is derived from an EMBL/GenBank/DDBJ whole genome shotgun (WGS) entry which is preliminary data.</text>
</comment>
<reference evidence="5" key="2">
    <citation type="submission" date="2004-02" db="EMBL/GenBank/DDBJ databases">
        <authorList>
            <consortium name="Genoscope"/>
            <consortium name="Whitehead Institute Centre for Genome Research"/>
        </authorList>
    </citation>
    <scope>NUCLEOTIDE SEQUENCE</scope>
</reference>
<keyword evidence="2" id="KW-0325">Glycoprotein</keyword>
<gene>
    <name evidence="5" type="ORF">GSTENG00033979001</name>
</gene>
<name>Q4RI96_TETNG</name>
<dbReference type="PANTHER" id="PTHR23412">
    <property type="entry name" value="STEREOCILIN RELATED"/>
    <property type="match status" value="1"/>
</dbReference>
<evidence type="ECO:0000256" key="2">
    <source>
        <dbReference type="ARBA" id="ARBA00023180"/>
    </source>
</evidence>
<evidence type="ECO:0000256" key="3">
    <source>
        <dbReference type="SAM" id="MobiDB-lite"/>
    </source>
</evidence>
<dbReference type="EMBL" id="CAAE01015044">
    <property type="protein sequence ID" value="CAG11886.1"/>
    <property type="molecule type" value="Genomic_DNA"/>
</dbReference>
<dbReference type="InterPro" id="IPR026664">
    <property type="entry name" value="Stereocilin-rel"/>
</dbReference>